<sequence length="50" mass="5745">MDSNLRLISLELVKIYNIDGLYGKERGCLETTPSKEKNVTSSVVLWGYFY</sequence>
<dbReference type="RefSeq" id="WP_002976459.1">
    <property type="nucleotide sequence ID" value="NZ_CP068486.1"/>
</dbReference>
<dbReference type="STRING" id="525257.HMPREF0204_11761"/>
<dbReference type="Proteomes" id="UP000279227">
    <property type="component" value="Chromosome"/>
</dbReference>
<proteinExistence type="predicted"/>
<gene>
    <name evidence="1" type="ORF">NCTC11432_02698</name>
</gene>
<organism evidence="1 2">
    <name type="scientific">Chryseobacterium gleum</name>
    <name type="common">Flavobacterium gleum</name>
    <dbReference type="NCBI Taxonomy" id="250"/>
    <lineage>
        <taxon>Bacteria</taxon>
        <taxon>Pseudomonadati</taxon>
        <taxon>Bacteroidota</taxon>
        <taxon>Flavobacteriia</taxon>
        <taxon>Flavobacteriales</taxon>
        <taxon>Weeksellaceae</taxon>
        <taxon>Chryseobacterium group</taxon>
        <taxon>Chryseobacterium</taxon>
    </lineage>
</organism>
<dbReference type="AlphaFoldDB" id="A0A3S4QX52"/>
<dbReference type="KEGG" id="cgle:NCTC11432_02698"/>
<evidence type="ECO:0000313" key="1">
    <source>
        <dbReference type="EMBL" id="VEE08501.1"/>
    </source>
</evidence>
<reference evidence="1 2" key="1">
    <citation type="submission" date="2018-12" db="EMBL/GenBank/DDBJ databases">
        <authorList>
            <consortium name="Pathogen Informatics"/>
        </authorList>
    </citation>
    <scope>NUCLEOTIDE SEQUENCE [LARGE SCALE GENOMIC DNA]</scope>
    <source>
        <strain evidence="1 2">NCTC11432</strain>
    </source>
</reference>
<dbReference type="EMBL" id="LR134289">
    <property type="protein sequence ID" value="VEE08501.1"/>
    <property type="molecule type" value="Genomic_DNA"/>
</dbReference>
<name>A0A3S4QX52_CHRGE</name>
<evidence type="ECO:0000313" key="2">
    <source>
        <dbReference type="Proteomes" id="UP000279227"/>
    </source>
</evidence>
<accession>A0A3S4QX52</accession>
<dbReference type="GeneID" id="93020227"/>
<protein>
    <submittedName>
        <fullName evidence="1">Uncharacterized protein</fullName>
    </submittedName>
</protein>